<feature type="transmembrane region" description="Helical" evidence="1">
    <location>
        <begin position="89"/>
        <end position="111"/>
    </location>
</feature>
<dbReference type="STRING" id="56193.YP76_04030"/>
<protein>
    <recommendedName>
        <fullName evidence="4">DUF983 domain-containing protein</fullName>
    </recommendedName>
</protein>
<dbReference type="PATRIC" id="fig|56193.3.peg.825"/>
<evidence type="ECO:0000313" key="2">
    <source>
        <dbReference type="EMBL" id="KKW93840.1"/>
    </source>
</evidence>
<dbReference type="InterPro" id="IPR009325">
    <property type="entry name" value="DUF983"/>
</dbReference>
<keyword evidence="1" id="KW-0472">Membrane</keyword>
<dbReference type="RefSeq" id="WP_046762274.1">
    <property type="nucleotide sequence ID" value="NZ_LBIC01000001.1"/>
</dbReference>
<name>A0A0M3AVI8_9SPHN</name>
<reference evidence="2 3" key="1">
    <citation type="submission" date="2015-04" db="EMBL/GenBank/DDBJ databases">
        <title>Genome sequence of aromatic hydrocarbons-degrading Sphingobium chungbukense DJ77.</title>
        <authorList>
            <person name="Kim Y.-C."/>
            <person name="Chae J.-C."/>
        </authorList>
    </citation>
    <scope>NUCLEOTIDE SEQUENCE [LARGE SCALE GENOMIC DNA]</scope>
    <source>
        <strain evidence="2 3">DJ77</strain>
    </source>
</reference>
<feature type="transmembrane region" description="Helical" evidence="1">
    <location>
        <begin position="63"/>
        <end position="83"/>
    </location>
</feature>
<gene>
    <name evidence="2" type="ORF">YP76_04030</name>
</gene>
<keyword evidence="1" id="KW-0812">Transmembrane</keyword>
<dbReference type="AlphaFoldDB" id="A0A0M3AVI8"/>
<evidence type="ECO:0008006" key="4">
    <source>
        <dbReference type="Google" id="ProtNLM"/>
    </source>
</evidence>
<dbReference type="Proteomes" id="UP000033874">
    <property type="component" value="Unassembled WGS sequence"/>
</dbReference>
<dbReference type="EMBL" id="LBIC01000001">
    <property type="protein sequence ID" value="KKW93840.1"/>
    <property type="molecule type" value="Genomic_DNA"/>
</dbReference>
<sequence length="136" mass="14542">MPDPMPSTDPDPGLSQPLLAAAVRGACPQCGSATLFVGPVRFAVSCRACGLDYGQFNVGDGPAAFLTLIIGAAMVAMALVLELKVHPPLWLHILLWTPLTVFAVVGSLRVAKGMLLILEYRNKACEGRLQAWKRDQ</sequence>
<comment type="caution">
    <text evidence="2">The sequence shown here is derived from an EMBL/GenBank/DDBJ whole genome shotgun (WGS) entry which is preliminary data.</text>
</comment>
<evidence type="ECO:0000313" key="3">
    <source>
        <dbReference type="Proteomes" id="UP000033874"/>
    </source>
</evidence>
<accession>A0A0M3AVI8</accession>
<proteinExistence type="predicted"/>
<keyword evidence="3" id="KW-1185">Reference proteome</keyword>
<keyword evidence="1" id="KW-1133">Transmembrane helix</keyword>
<evidence type="ECO:0000256" key="1">
    <source>
        <dbReference type="SAM" id="Phobius"/>
    </source>
</evidence>
<dbReference type="Pfam" id="PF06170">
    <property type="entry name" value="DUF983"/>
    <property type="match status" value="1"/>
</dbReference>
<organism evidence="2 3">
    <name type="scientific">Sphingobium chungbukense</name>
    <dbReference type="NCBI Taxonomy" id="56193"/>
    <lineage>
        <taxon>Bacteria</taxon>
        <taxon>Pseudomonadati</taxon>
        <taxon>Pseudomonadota</taxon>
        <taxon>Alphaproteobacteria</taxon>
        <taxon>Sphingomonadales</taxon>
        <taxon>Sphingomonadaceae</taxon>
        <taxon>Sphingobium</taxon>
    </lineage>
</organism>